<accession>A0A096AKU2</accession>
<reference evidence="2 3" key="1">
    <citation type="submission" date="2014-07" db="EMBL/GenBank/DDBJ databases">
        <authorList>
            <person name="McCorrison J."/>
            <person name="Sanka R."/>
            <person name="Torralba M."/>
            <person name="Gillis M."/>
            <person name="Haft D.H."/>
            <person name="Methe B."/>
            <person name="Sutton G."/>
            <person name="Nelson K.E."/>
        </authorList>
    </citation>
    <scope>NUCLEOTIDE SEQUENCE [LARGE SCALE GENOMIC DNA]</scope>
    <source>
        <strain evidence="2 3">DNF00314</strain>
    </source>
</reference>
<dbReference type="eggNOG" id="COG5266">
    <property type="taxonomic scope" value="Bacteria"/>
</dbReference>
<dbReference type="InterPro" id="IPR019613">
    <property type="entry name" value="DUF4198"/>
</dbReference>
<dbReference type="Pfam" id="PF10670">
    <property type="entry name" value="DUF4198"/>
    <property type="match status" value="1"/>
</dbReference>
<evidence type="ECO:0008006" key="4">
    <source>
        <dbReference type="Google" id="ProtNLM"/>
    </source>
</evidence>
<evidence type="ECO:0000313" key="3">
    <source>
        <dbReference type="Proteomes" id="UP000029628"/>
    </source>
</evidence>
<gene>
    <name evidence="2" type="ORF">HMPREF0872_05185</name>
</gene>
<dbReference type="RefSeq" id="WP_038152547.1">
    <property type="nucleotide sequence ID" value="NZ_JRNT01000014.1"/>
</dbReference>
<keyword evidence="1" id="KW-0732">Signal</keyword>
<comment type="caution">
    <text evidence="2">The sequence shown here is derived from an EMBL/GenBank/DDBJ whole genome shotgun (WGS) entry which is preliminary data.</text>
</comment>
<dbReference type="Proteomes" id="UP000029628">
    <property type="component" value="Unassembled WGS sequence"/>
</dbReference>
<feature type="signal peptide" evidence="1">
    <location>
        <begin position="1"/>
        <end position="21"/>
    </location>
</feature>
<dbReference type="AlphaFoldDB" id="A0A096AKU2"/>
<evidence type="ECO:0000256" key="1">
    <source>
        <dbReference type="SAM" id="SignalP"/>
    </source>
</evidence>
<dbReference type="EMBL" id="JRNT01000014">
    <property type="protein sequence ID" value="KGF47246.1"/>
    <property type="molecule type" value="Genomic_DNA"/>
</dbReference>
<name>A0A096AKU2_9FIRM</name>
<feature type="chain" id="PRO_5039320094" description="Nickel transporter" evidence="1">
    <location>
        <begin position="22"/>
        <end position="240"/>
    </location>
</feature>
<proteinExistence type="predicted"/>
<keyword evidence="3" id="KW-1185">Reference proteome</keyword>
<organism evidence="2 3">
    <name type="scientific">Veillonella montpellierensis DNF00314</name>
    <dbReference type="NCBI Taxonomy" id="1401067"/>
    <lineage>
        <taxon>Bacteria</taxon>
        <taxon>Bacillati</taxon>
        <taxon>Bacillota</taxon>
        <taxon>Negativicutes</taxon>
        <taxon>Veillonellales</taxon>
        <taxon>Veillonellaceae</taxon>
        <taxon>Veillonella</taxon>
    </lineage>
</organism>
<evidence type="ECO:0000313" key="2">
    <source>
        <dbReference type="EMBL" id="KGF47246.1"/>
    </source>
</evidence>
<sequence>MKKQLALGLCLATLVSSAAMTAVDAHGVWFANRLDEKALVLGEGPLDNAYSPSCVQKIDGYTTMGQVAPVTVVNHHKNVSILTPDNLGVTATYFDYGYFTKTTDGKMVNKPFNQVPNAVKTTHAIKWNINYWDASAKPMVISDMPIQIVPMVNPLTLKKGDTFEIQVLKDGKPMANAPLIKDVLNDLTNESQADANGRATVTVNANGLNVIGVEIAYPSGDAGTQNKYFSSLSFTIYPEE</sequence>
<protein>
    <recommendedName>
        <fullName evidence="4">Nickel transporter</fullName>
    </recommendedName>
</protein>